<dbReference type="Gene3D" id="2.30.40.10">
    <property type="entry name" value="Urease, subunit C, domain 1"/>
    <property type="match status" value="1"/>
</dbReference>
<evidence type="ECO:0000259" key="8">
    <source>
        <dbReference type="Pfam" id="PF01979"/>
    </source>
</evidence>
<feature type="binding site" evidence="7">
    <location>
        <position position="212"/>
    </location>
    <ligand>
        <name>Zn(2+)</name>
        <dbReference type="ChEBI" id="CHEBI:29105"/>
    </ligand>
</feature>
<keyword evidence="12" id="KW-1185">Reference proteome</keyword>
<keyword evidence="3 5" id="KW-0378">Hydrolase</keyword>
<feature type="active site" description="Proton donor/acceptor" evidence="6">
    <location>
        <position position="270"/>
    </location>
</feature>
<dbReference type="Proteomes" id="UP000480929">
    <property type="component" value="Unassembled WGS sequence"/>
</dbReference>
<dbReference type="Pfam" id="PF01979">
    <property type="entry name" value="Amidohydro_1"/>
    <property type="match status" value="1"/>
</dbReference>
<evidence type="ECO:0000313" key="10">
    <source>
        <dbReference type="EMBL" id="MSC32859.1"/>
    </source>
</evidence>
<dbReference type="PANTHER" id="PTHR11113:SF14">
    <property type="entry name" value="N-ACETYLGLUCOSAMINE-6-PHOSPHATE DEACETYLASE"/>
    <property type="match status" value="1"/>
</dbReference>
<dbReference type="Proteomes" id="UP000433575">
    <property type="component" value="Unassembled WGS sequence"/>
</dbReference>
<dbReference type="SUPFAM" id="SSF51338">
    <property type="entry name" value="Composite domain of metallo-dependent hydrolases"/>
    <property type="match status" value="1"/>
</dbReference>
<dbReference type="GO" id="GO:0008448">
    <property type="term" value="F:N-acetylglucosamine-6-phosphate deacetylase activity"/>
    <property type="evidence" value="ECO:0007669"/>
    <property type="project" value="UniProtKB-EC"/>
</dbReference>
<proteinExistence type="inferred from homology"/>
<gene>
    <name evidence="9" type="primary">nagA</name>
    <name evidence="10" type="ORF">GKD88_06975</name>
    <name evidence="9" type="ORF">GKE08_07350</name>
</gene>
<dbReference type="PANTHER" id="PTHR11113">
    <property type="entry name" value="N-ACETYLGLUCOSAMINE-6-PHOSPHATE DEACETYLASE"/>
    <property type="match status" value="1"/>
</dbReference>
<evidence type="ECO:0000313" key="12">
    <source>
        <dbReference type="Proteomes" id="UP000480929"/>
    </source>
</evidence>
<dbReference type="InterPro" id="IPR006680">
    <property type="entry name" value="Amidohydro-rel"/>
</dbReference>
<evidence type="ECO:0000256" key="7">
    <source>
        <dbReference type="PIRSR" id="PIRSR038994-3"/>
    </source>
</evidence>
<dbReference type="AlphaFoldDB" id="A0A6N7S5U5"/>
<dbReference type="GO" id="GO:0046872">
    <property type="term" value="F:metal ion binding"/>
    <property type="evidence" value="ECO:0007669"/>
    <property type="project" value="UniProtKB-KW"/>
</dbReference>
<evidence type="ECO:0000313" key="11">
    <source>
        <dbReference type="Proteomes" id="UP000433575"/>
    </source>
</evidence>
<evidence type="ECO:0000256" key="4">
    <source>
        <dbReference type="ARBA" id="ARBA00023277"/>
    </source>
</evidence>
<evidence type="ECO:0000313" key="9">
    <source>
        <dbReference type="EMBL" id="MSA89139.1"/>
    </source>
</evidence>
<name>A0A6N7S5U5_9FIRM</name>
<protein>
    <submittedName>
        <fullName evidence="9">N-acetylglucosamine-6-phosphate deacetylase</fullName>
        <ecNumber evidence="9">3.5.1.25</ecNumber>
    </submittedName>
</protein>
<comment type="cofactor">
    <cofactor evidence="7">
        <name>a divalent metal cation</name>
        <dbReference type="ChEBI" id="CHEBI:60240"/>
    </cofactor>
    <text evidence="7">Binds 1 divalent metal cation per subunit.</text>
</comment>
<dbReference type="GO" id="GO:0006046">
    <property type="term" value="P:N-acetylglucosamine catabolic process"/>
    <property type="evidence" value="ECO:0007669"/>
    <property type="project" value="TreeGrafter"/>
</dbReference>
<comment type="caution">
    <text evidence="9">The sequence shown here is derived from an EMBL/GenBank/DDBJ whole genome shotgun (WGS) entry which is preliminary data.</text>
</comment>
<sequence>MKSYRSHRIVTETEIVDGWLSVDDQGKIAAIEATPSGEPVIEYQDHWLFPGLIDPHLHGFMGWNASKTTDAEQILHMADALLWAGVTACVPSCISSGFMLENVKALHQAKSRQTQGAEILGLYMEGPFYNPEYNGGTPIETFEKQTLERALEYMEAAEGDLVSMGLAPELPGAMEIISELSRQGVRMGIAHTGADYNQTIAAIDAGCQMATHSFNAMRGLHHREVGVTGAILLDPRIYNEINCDFIHVCPQMIEILLKMKAWDKILMMTDNDSMTGMPAGDYLLDGVVERLESNGKIVLEDGTIYGSGRTLLQDVFNLIDELKIPVPQAAAMASLNAARFLHVEDRLGSLKAGKQADFIVVDDQHRCLVTLQRGIKVCDIGQRSRLANPEFAKLKIA</sequence>
<dbReference type="RefSeq" id="WP_154238496.1">
    <property type="nucleotide sequence ID" value="NZ_CALJPI010000277.1"/>
</dbReference>
<dbReference type="SUPFAM" id="SSF51556">
    <property type="entry name" value="Metallo-dependent hydrolases"/>
    <property type="match status" value="1"/>
</dbReference>
<dbReference type="NCBIfam" id="TIGR00221">
    <property type="entry name" value="nagA"/>
    <property type="match status" value="1"/>
</dbReference>
<evidence type="ECO:0000256" key="5">
    <source>
        <dbReference type="PIRNR" id="PIRNR038994"/>
    </source>
</evidence>
<organism evidence="9 11">
    <name type="scientific">Holdemania massiliensis</name>
    <dbReference type="NCBI Taxonomy" id="1468449"/>
    <lineage>
        <taxon>Bacteria</taxon>
        <taxon>Bacillati</taxon>
        <taxon>Bacillota</taxon>
        <taxon>Erysipelotrichia</taxon>
        <taxon>Erysipelotrichales</taxon>
        <taxon>Erysipelotrichaceae</taxon>
        <taxon>Holdemania</taxon>
    </lineage>
</organism>
<dbReference type="EC" id="3.5.1.25" evidence="9"/>
<dbReference type="EMBL" id="WKPI01000009">
    <property type="protein sequence ID" value="MSC32859.1"/>
    <property type="molecule type" value="Genomic_DNA"/>
</dbReference>
<accession>A0A6N7S5U5</accession>
<feature type="binding site" evidence="7">
    <location>
        <position position="191"/>
    </location>
    <ligand>
        <name>Zn(2+)</name>
        <dbReference type="ChEBI" id="CHEBI:29105"/>
    </ligand>
</feature>
<feature type="domain" description="Amidohydrolase-related" evidence="8">
    <location>
        <begin position="48"/>
        <end position="365"/>
    </location>
</feature>
<comment type="similarity">
    <text evidence="1 5">Belongs to the metallo-dependent hydrolases superfamily. NagA family.</text>
</comment>
<keyword evidence="2 7" id="KW-0479">Metal-binding</keyword>
<dbReference type="PIRSF" id="PIRSF038994">
    <property type="entry name" value="NagA"/>
    <property type="match status" value="1"/>
</dbReference>
<evidence type="ECO:0000256" key="2">
    <source>
        <dbReference type="ARBA" id="ARBA00022723"/>
    </source>
</evidence>
<dbReference type="InterPro" id="IPR011059">
    <property type="entry name" value="Metal-dep_hydrolase_composite"/>
</dbReference>
<keyword evidence="4 5" id="KW-0119">Carbohydrate metabolism</keyword>
<evidence type="ECO:0000256" key="3">
    <source>
        <dbReference type="ARBA" id="ARBA00022801"/>
    </source>
</evidence>
<dbReference type="OrthoDB" id="9776488at2"/>
<feature type="binding site" evidence="7">
    <location>
        <position position="125"/>
    </location>
    <ligand>
        <name>Zn(2+)</name>
        <dbReference type="ChEBI" id="CHEBI:29105"/>
    </ligand>
</feature>
<dbReference type="InterPro" id="IPR032466">
    <property type="entry name" value="Metal_Hydrolase"/>
</dbReference>
<dbReference type="EMBL" id="WKPJ01000008">
    <property type="protein sequence ID" value="MSA89139.1"/>
    <property type="molecule type" value="Genomic_DNA"/>
</dbReference>
<evidence type="ECO:0000256" key="1">
    <source>
        <dbReference type="ARBA" id="ARBA00010716"/>
    </source>
</evidence>
<evidence type="ECO:0000256" key="6">
    <source>
        <dbReference type="PIRSR" id="PIRSR038994-1"/>
    </source>
</evidence>
<dbReference type="Gene3D" id="3.20.20.140">
    <property type="entry name" value="Metal-dependent hydrolases"/>
    <property type="match status" value="1"/>
</dbReference>
<reference evidence="11 12" key="1">
    <citation type="journal article" date="2019" name="Nat. Med.">
        <title>A library of human gut bacterial isolates paired with longitudinal multiomics data enables mechanistic microbiome research.</title>
        <authorList>
            <person name="Poyet M."/>
            <person name="Groussin M."/>
            <person name="Gibbons S.M."/>
            <person name="Avila-Pacheco J."/>
            <person name="Jiang X."/>
            <person name="Kearney S.M."/>
            <person name="Perrotta A.R."/>
            <person name="Berdy B."/>
            <person name="Zhao S."/>
            <person name="Lieberman T.D."/>
            <person name="Swanson P.K."/>
            <person name="Smith M."/>
            <person name="Roesemann S."/>
            <person name="Alexander J.E."/>
            <person name="Rich S.A."/>
            <person name="Livny J."/>
            <person name="Vlamakis H."/>
            <person name="Clish C."/>
            <person name="Bullock K."/>
            <person name="Deik A."/>
            <person name="Scott J."/>
            <person name="Pierce K.A."/>
            <person name="Xavier R.J."/>
            <person name="Alm E.J."/>
        </authorList>
    </citation>
    <scope>NUCLEOTIDE SEQUENCE [LARGE SCALE GENOMIC DNA]</scope>
    <source>
        <strain evidence="9 11">BIOML-A4</strain>
        <strain evidence="10 12">BIOML-A5</strain>
    </source>
</reference>
<dbReference type="InterPro" id="IPR003764">
    <property type="entry name" value="GlcNAc_6-P_deAcase"/>
</dbReference>